<sequence>HIDTHHGHWTITLHHGTATVARPTWAEPHPTRTRYRTPTTSHRDRGASDSAARNHAHHPAPTTTTGNTPAAQFDPWADTDPPDPGPGSQTRPPGDPPPGHRALRHAGNPPGAAADGPAADRADAATRAITEDADARLEALDARLDPWGDHGLPTGTPTQTAAENVDVRFNP</sequence>
<feature type="non-terminal residue" evidence="2">
    <location>
        <position position="1"/>
    </location>
</feature>
<protein>
    <submittedName>
        <fullName evidence="2">Uncharacterized protein</fullName>
    </submittedName>
</protein>
<reference evidence="2 3" key="1">
    <citation type="journal article" date="2015" name="Stand. Genomic Sci.">
        <title>Genomic Encyclopedia of Bacterial and Archaeal Type Strains, Phase III: the genomes of soil and plant-associated and newly described type strains.</title>
        <authorList>
            <person name="Whitman W.B."/>
            <person name="Woyke T."/>
            <person name="Klenk H.P."/>
            <person name="Zhou Y."/>
            <person name="Lilburn T.G."/>
            <person name="Beck B.J."/>
            <person name="De Vos P."/>
            <person name="Vandamme P."/>
            <person name="Eisen J.A."/>
            <person name="Garrity G."/>
            <person name="Hugenholtz P."/>
            <person name="Kyrpides N.C."/>
        </authorList>
    </citation>
    <scope>NUCLEOTIDE SEQUENCE [LARGE SCALE GENOMIC DNA]</scope>
    <source>
        <strain evidence="2 3">VKM Ac-2538</strain>
    </source>
</reference>
<evidence type="ECO:0000313" key="2">
    <source>
        <dbReference type="EMBL" id="TCO07832.1"/>
    </source>
</evidence>
<gene>
    <name evidence="2" type="ORF">EV644_15117</name>
</gene>
<dbReference type="Proteomes" id="UP000295818">
    <property type="component" value="Unassembled WGS sequence"/>
</dbReference>
<keyword evidence="3" id="KW-1185">Reference proteome</keyword>
<feature type="region of interest" description="Disordered" evidence="1">
    <location>
        <begin position="141"/>
        <end position="171"/>
    </location>
</feature>
<accession>A0ABY2B830</accession>
<organism evidence="2 3">
    <name type="scientific">Kribbella orskensis</name>
    <dbReference type="NCBI Taxonomy" id="2512216"/>
    <lineage>
        <taxon>Bacteria</taxon>
        <taxon>Bacillati</taxon>
        <taxon>Actinomycetota</taxon>
        <taxon>Actinomycetes</taxon>
        <taxon>Propionibacteriales</taxon>
        <taxon>Kribbellaceae</taxon>
        <taxon>Kribbella</taxon>
    </lineage>
</organism>
<feature type="compositionally biased region" description="Low complexity" evidence="1">
    <location>
        <begin position="59"/>
        <end position="71"/>
    </location>
</feature>
<name>A0ABY2B830_9ACTN</name>
<comment type="caution">
    <text evidence="2">The sequence shown here is derived from an EMBL/GenBank/DDBJ whole genome shotgun (WGS) entry which is preliminary data.</text>
</comment>
<dbReference type="EMBL" id="SLWM01000051">
    <property type="protein sequence ID" value="TCO07832.1"/>
    <property type="molecule type" value="Genomic_DNA"/>
</dbReference>
<proteinExistence type="predicted"/>
<feature type="compositionally biased region" description="Low complexity" evidence="1">
    <location>
        <begin position="106"/>
        <end position="117"/>
    </location>
</feature>
<feature type="region of interest" description="Disordered" evidence="1">
    <location>
        <begin position="20"/>
        <end position="123"/>
    </location>
</feature>
<evidence type="ECO:0000313" key="3">
    <source>
        <dbReference type="Proteomes" id="UP000295818"/>
    </source>
</evidence>
<evidence type="ECO:0000256" key="1">
    <source>
        <dbReference type="SAM" id="MobiDB-lite"/>
    </source>
</evidence>